<proteinExistence type="predicted"/>
<reference evidence="1" key="2">
    <citation type="journal article" date="2015" name="Data Brief">
        <title>Shoot transcriptome of the giant reed, Arundo donax.</title>
        <authorList>
            <person name="Barrero R.A."/>
            <person name="Guerrero F.D."/>
            <person name="Moolhuijzen P."/>
            <person name="Goolsby J.A."/>
            <person name="Tidwell J."/>
            <person name="Bellgard S.E."/>
            <person name="Bellgard M.I."/>
        </authorList>
    </citation>
    <scope>NUCLEOTIDE SEQUENCE</scope>
    <source>
        <tissue evidence="1">Shoot tissue taken approximately 20 cm above the soil surface</tissue>
    </source>
</reference>
<protein>
    <submittedName>
        <fullName evidence="1">Uncharacterized protein</fullName>
    </submittedName>
</protein>
<organism evidence="1">
    <name type="scientific">Arundo donax</name>
    <name type="common">Giant reed</name>
    <name type="synonym">Donax arundinaceus</name>
    <dbReference type="NCBI Taxonomy" id="35708"/>
    <lineage>
        <taxon>Eukaryota</taxon>
        <taxon>Viridiplantae</taxon>
        <taxon>Streptophyta</taxon>
        <taxon>Embryophyta</taxon>
        <taxon>Tracheophyta</taxon>
        <taxon>Spermatophyta</taxon>
        <taxon>Magnoliopsida</taxon>
        <taxon>Liliopsida</taxon>
        <taxon>Poales</taxon>
        <taxon>Poaceae</taxon>
        <taxon>PACMAD clade</taxon>
        <taxon>Arundinoideae</taxon>
        <taxon>Arundineae</taxon>
        <taxon>Arundo</taxon>
    </lineage>
</organism>
<dbReference type="EMBL" id="GBRH01229711">
    <property type="protein sequence ID" value="JAD68184.1"/>
    <property type="molecule type" value="Transcribed_RNA"/>
</dbReference>
<dbReference type="AlphaFoldDB" id="A0A0A9BVY6"/>
<reference evidence="1" key="1">
    <citation type="submission" date="2014-09" db="EMBL/GenBank/DDBJ databases">
        <authorList>
            <person name="Magalhaes I.L.F."/>
            <person name="Oliveira U."/>
            <person name="Santos F.R."/>
            <person name="Vidigal T.H.D.A."/>
            <person name="Brescovit A.D."/>
            <person name="Santos A.J."/>
        </authorList>
    </citation>
    <scope>NUCLEOTIDE SEQUENCE</scope>
    <source>
        <tissue evidence="1">Shoot tissue taken approximately 20 cm above the soil surface</tissue>
    </source>
</reference>
<name>A0A0A9BVY6_ARUDO</name>
<evidence type="ECO:0000313" key="1">
    <source>
        <dbReference type="EMBL" id="JAD68184.1"/>
    </source>
</evidence>
<sequence>MDLKVRKMLNNEYCYDLISFYSTFLLPESKTKKISLDSKEKDAHPSVSQLLSLRFPLLFSS</sequence>
<accession>A0A0A9BVY6</accession>